<sequence>MKIECEIYSSSSYSDLRVCFEDKYLLTIEENDQIKFLLNLLYILCKLYKNNLQNINLINNNLGNQEIFEKKKNEVFLIIFYIFNEIINKANEHLNNCIAALNDSKNYSNYIKGKIINSENIEIDEILNNINLQNKKLEKLELKSDEIINELIKYIKSILAPLDKDSFNYSIQSLKLSLNKKKF</sequence>
<accession>A0A8S9ZT02</accession>
<comment type="caution">
    <text evidence="2">The sequence shown here is derived from an EMBL/GenBank/DDBJ whole genome shotgun (WGS) entry which is preliminary data.</text>
</comment>
<dbReference type="Proteomes" id="UP000605970">
    <property type="component" value="Unassembled WGS sequence"/>
</dbReference>
<organism evidence="2 3">
    <name type="scientific">Meloidogyne graminicola</name>
    <dbReference type="NCBI Taxonomy" id="189291"/>
    <lineage>
        <taxon>Eukaryota</taxon>
        <taxon>Metazoa</taxon>
        <taxon>Ecdysozoa</taxon>
        <taxon>Nematoda</taxon>
        <taxon>Chromadorea</taxon>
        <taxon>Rhabditida</taxon>
        <taxon>Tylenchina</taxon>
        <taxon>Tylenchomorpha</taxon>
        <taxon>Tylenchoidea</taxon>
        <taxon>Meloidogynidae</taxon>
        <taxon>Meloidogyninae</taxon>
        <taxon>Meloidogyne</taxon>
    </lineage>
</organism>
<evidence type="ECO:0000313" key="2">
    <source>
        <dbReference type="EMBL" id="KAF7636822.1"/>
    </source>
</evidence>
<reference evidence="2" key="1">
    <citation type="journal article" date="2020" name="Ecol. Evol.">
        <title>Genome structure and content of the rice root-knot nematode (Meloidogyne graminicola).</title>
        <authorList>
            <person name="Phan N.T."/>
            <person name="Danchin E.G.J."/>
            <person name="Klopp C."/>
            <person name="Perfus-Barbeoch L."/>
            <person name="Kozlowski D.K."/>
            <person name="Koutsovoulos G.D."/>
            <person name="Lopez-Roques C."/>
            <person name="Bouchez O."/>
            <person name="Zahm M."/>
            <person name="Besnard G."/>
            <person name="Bellafiore S."/>
        </authorList>
    </citation>
    <scope>NUCLEOTIDE SEQUENCE</scope>
    <source>
        <strain evidence="2">VN-18</strain>
    </source>
</reference>
<dbReference type="AlphaFoldDB" id="A0A8S9ZT02"/>
<feature type="coiled-coil region" evidence="1">
    <location>
        <begin position="123"/>
        <end position="150"/>
    </location>
</feature>
<keyword evidence="3" id="KW-1185">Reference proteome</keyword>
<name>A0A8S9ZT02_9BILA</name>
<keyword evidence="1" id="KW-0175">Coiled coil</keyword>
<gene>
    <name evidence="2" type="ORF">Mgra_00003767</name>
</gene>
<protein>
    <submittedName>
        <fullName evidence="2">Uncharacterized protein</fullName>
    </submittedName>
</protein>
<evidence type="ECO:0000313" key="3">
    <source>
        <dbReference type="Proteomes" id="UP000605970"/>
    </source>
</evidence>
<dbReference type="EMBL" id="JABEBT010000026">
    <property type="protein sequence ID" value="KAF7636822.1"/>
    <property type="molecule type" value="Genomic_DNA"/>
</dbReference>
<proteinExistence type="predicted"/>
<evidence type="ECO:0000256" key="1">
    <source>
        <dbReference type="SAM" id="Coils"/>
    </source>
</evidence>